<dbReference type="AlphaFoldDB" id="A0A917HED2"/>
<name>A0A917HED2_9BACI</name>
<feature type="transmembrane region" description="Helical" evidence="1">
    <location>
        <begin position="125"/>
        <end position="146"/>
    </location>
</feature>
<gene>
    <name evidence="2" type="ORF">GCM10011398_21900</name>
</gene>
<accession>A0A917HED2</accession>
<feature type="transmembrane region" description="Helical" evidence="1">
    <location>
        <begin position="158"/>
        <end position="176"/>
    </location>
</feature>
<keyword evidence="3" id="KW-1185">Reference proteome</keyword>
<keyword evidence="1" id="KW-1133">Transmembrane helix</keyword>
<keyword evidence="1" id="KW-0472">Membrane</keyword>
<dbReference type="EMBL" id="BMFR01000008">
    <property type="protein sequence ID" value="GGG76552.1"/>
    <property type="molecule type" value="Genomic_DNA"/>
</dbReference>
<feature type="transmembrane region" description="Helical" evidence="1">
    <location>
        <begin position="59"/>
        <end position="76"/>
    </location>
</feature>
<reference evidence="2" key="2">
    <citation type="submission" date="2020-09" db="EMBL/GenBank/DDBJ databases">
        <authorList>
            <person name="Sun Q."/>
            <person name="Zhou Y."/>
        </authorList>
    </citation>
    <scope>NUCLEOTIDE SEQUENCE</scope>
    <source>
        <strain evidence="2">CGMCC 1.12754</strain>
    </source>
</reference>
<reference evidence="2" key="1">
    <citation type="journal article" date="2014" name="Int. J. Syst. Evol. Microbiol.">
        <title>Complete genome sequence of Corynebacterium casei LMG S-19264T (=DSM 44701T), isolated from a smear-ripened cheese.</title>
        <authorList>
            <consortium name="US DOE Joint Genome Institute (JGI-PGF)"/>
            <person name="Walter F."/>
            <person name="Albersmeier A."/>
            <person name="Kalinowski J."/>
            <person name="Ruckert C."/>
        </authorList>
    </citation>
    <scope>NUCLEOTIDE SEQUENCE</scope>
    <source>
        <strain evidence="2">CGMCC 1.12754</strain>
    </source>
</reference>
<proteinExistence type="predicted"/>
<organism evidence="2 3">
    <name type="scientific">Virgibacillus oceani</name>
    <dbReference type="NCBI Taxonomy" id="1479511"/>
    <lineage>
        <taxon>Bacteria</taxon>
        <taxon>Bacillati</taxon>
        <taxon>Bacillota</taxon>
        <taxon>Bacilli</taxon>
        <taxon>Bacillales</taxon>
        <taxon>Bacillaceae</taxon>
        <taxon>Virgibacillus</taxon>
    </lineage>
</organism>
<evidence type="ECO:0000313" key="3">
    <source>
        <dbReference type="Proteomes" id="UP000622860"/>
    </source>
</evidence>
<evidence type="ECO:0000313" key="2">
    <source>
        <dbReference type="EMBL" id="GGG76552.1"/>
    </source>
</evidence>
<comment type="caution">
    <text evidence="2">The sequence shown here is derived from an EMBL/GenBank/DDBJ whole genome shotgun (WGS) entry which is preliminary data.</text>
</comment>
<sequence length="190" mass="22246">MNEQQLFDQIYEQKEQLKSLINDYWVTYSGPETWYFWYNIGNLVIPLVILYFLLDRKRLFEICFFGFSIHVMWANIDSILASGNYFVITHTLTHLLPVGVTVTAVLLPVCFMLIYQYCTNRGKNYYIYAIIAAILFAYGFGSIYKYNDMLVMSKGMNLTYLALIDIAVVLIAYWFTKLFIMIKDKTGRGD</sequence>
<feature type="transmembrane region" description="Helical" evidence="1">
    <location>
        <begin position="34"/>
        <end position="54"/>
    </location>
</feature>
<dbReference type="RefSeq" id="WP_188455439.1">
    <property type="nucleotide sequence ID" value="NZ_BMFR01000008.1"/>
</dbReference>
<evidence type="ECO:0000256" key="1">
    <source>
        <dbReference type="SAM" id="Phobius"/>
    </source>
</evidence>
<protein>
    <submittedName>
        <fullName evidence="2">Uncharacterized protein</fullName>
    </submittedName>
</protein>
<feature type="transmembrane region" description="Helical" evidence="1">
    <location>
        <begin position="96"/>
        <end position="118"/>
    </location>
</feature>
<keyword evidence="1" id="KW-0812">Transmembrane</keyword>
<dbReference type="Proteomes" id="UP000622860">
    <property type="component" value="Unassembled WGS sequence"/>
</dbReference>